<dbReference type="CDD" id="cd09272">
    <property type="entry name" value="RNase_HI_RT_Ty1"/>
    <property type="match status" value="1"/>
</dbReference>
<dbReference type="PANTHER" id="PTHR11439">
    <property type="entry name" value="GAG-POL-RELATED RETROTRANSPOSON"/>
    <property type="match status" value="1"/>
</dbReference>
<reference evidence="4" key="1">
    <citation type="journal article" date="2019" name="Sci. Rep.">
        <title>Draft genome of Tanacetum cinerariifolium, the natural source of mosquito coil.</title>
        <authorList>
            <person name="Yamashiro T."/>
            <person name="Shiraishi A."/>
            <person name="Satake H."/>
            <person name="Nakayama K."/>
        </authorList>
    </citation>
    <scope>NUCLEOTIDE SEQUENCE</scope>
</reference>
<gene>
    <name evidence="4" type="ORF">Tci_044584</name>
</gene>
<protein>
    <submittedName>
        <fullName evidence="4">Ribonuclease H-like domain-containing protein</fullName>
    </submittedName>
</protein>
<keyword evidence="2" id="KW-0472">Membrane</keyword>
<evidence type="ECO:0000259" key="3">
    <source>
        <dbReference type="Pfam" id="PF07727"/>
    </source>
</evidence>
<evidence type="ECO:0000256" key="2">
    <source>
        <dbReference type="SAM" id="Phobius"/>
    </source>
</evidence>
<accession>A0A6L2MF32</accession>
<evidence type="ECO:0000313" key="4">
    <source>
        <dbReference type="EMBL" id="GEU72606.1"/>
    </source>
</evidence>
<dbReference type="SUPFAM" id="SSF56672">
    <property type="entry name" value="DNA/RNA polymerases"/>
    <property type="match status" value="1"/>
</dbReference>
<evidence type="ECO:0000256" key="1">
    <source>
        <dbReference type="SAM" id="MobiDB-lite"/>
    </source>
</evidence>
<feature type="region of interest" description="Disordered" evidence="1">
    <location>
        <begin position="1071"/>
        <end position="1097"/>
    </location>
</feature>
<feature type="transmembrane region" description="Helical" evidence="2">
    <location>
        <begin position="787"/>
        <end position="805"/>
    </location>
</feature>
<organism evidence="4">
    <name type="scientific">Tanacetum cinerariifolium</name>
    <name type="common">Dalmatian daisy</name>
    <name type="synonym">Chrysanthemum cinerariifolium</name>
    <dbReference type="NCBI Taxonomy" id="118510"/>
    <lineage>
        <taxon>Eukaryota</taxon>
        <taxon>Viridiplantae</taxon>
        <taxon>Streptophyta</taxon>
        <taxon>Embryophyta</taxon>
        <taxon>Tracheophyta</taxon>
        <taxon>Spermatophyta</taxon>
        <taxon>Magnoliopsida</taxon>
        <taxon>eudicotyledons</taxon>
        <taxon>Gunneridae</taxon>
        <taxon>Pentapetalae</taxon>
        <taxon>asterids</taxon>
        <taxon>campanulids</taxon>
        <taxon>Asterales</taxon>
        <taxon>Asteraceae</taxon>
        <taxon>Asteroideae</taxon>
        <taxon>Anthemideae</taxon>
        <taxon>Anthemidinae</taxon>
        <taxon>Tanacetum</taxon>
    </lineage>
</organism>
<keyword evidence="2" id="KW-0812">Transmembrane</keyword>
<feature type="domain" description="Reverse transcriptase Ty1/copia-type" evidence="3">
    <location>
        <begin position="632"/>
        <end position="709"/>
    </location>
</feature>
<comment type="caution">
    <text evidence="4">The sequence shown here is derived from an EMBL/GenBank/DDBJ whole genome shotgun (WGS) entry which is preliminary data.</text>
</comment>
<dbReference type="InterPro" id="IPR043502">
    <property type="entry name" value="DNA/RNA_pol_sf"/>
</dbReference>
<dbReference type="Gene3D" id="2.40.70.10">
    <property type="entry name" value="Acid Proteases"/>
    <property type="match status" value="1"/>
</dbReference>
<name>A0A6L2MF32_TANCI</name>
<dbReference type="PANTHER" id="PTHR11439:SF524">
    <property type="entry name" value="RNA-DIRECTED DNA POLYMERASE, PROTEIN KINASE RLK-PELLE-DLSV FAMILY"/>
    <property type="match status" value="1"/>
</dbReference>
<dbReference type="AlphaFoldDB" id="A0A6L2MF32"/>
<feature type="region of interest" description="Disordered" evidence="1">
    <location>
        <begin position="95"/>
        <end position="120"/>
    </location>
</feature>
<dbReference type="EMBL" id="BKCJ010006525">
    <property type="protein sequence ID" value="GEU72606.1"/>
    <property type="molecule type" value="Genomic_DNA"/>
</dbReference>
<feature type="compositionally biased region" description="Basic and acidic residues" evidence="1">
    <location>
        <begin position="1251"/>
        <end position="1267"/>
    </location>
</feature>
<dbReference type="InterPro" id="IPR013103">
    <property type="entry name" value="RVT_2"/>
</dbReference>
<keyword evidence="2" id="KW-1133">Transmembrane helix</keyword>
<dbReference type="InterPro" id="IPR021109">
    <property type="entry name" value="Peptidase_aspartic_dom_sf"/>
</dbReference>
<feature type="region of interest" description="Disordered" evidence="1">
    <location>
        <begin position="1247"/>
        <end position="1267"/>
    </location>
</feature>
<feature type="region of interest" description="Disordered" evidence="1">
    <location>
        <begin position="1150"/>
        <end position="1177"/>
    </location>
</feature>
<feature type="region of interest" description="Disordered" evidence="1">
    <location>
        <begin position="585"/>
        <end position="604"/>
    </location>
</feature>
<dbReference type="Pfam" id="PF07727">
    <property type="entry name" value="RVT_2"/>
    <property type="match status" value="1"/>
</dbReference>
<feature type="compositionally biased region" description="Low complexity" evidence="1">
    <location>
        <begin position="585"/>
        <end position="596"/>
    </location>
</feature>
<feature type="region of interest" description="Disordered" evidence="1">
    <location>
        <begin position="1036"/>
        <end position="1057"/>
    </location>
</feature>
<sequence>MLGDDDTPPLGGGGGDGSNSRLTLEENSRDWLGHPSNQALKALKHKIDVRGEGGIPLPLWTKCVLTATYLINRPPSSMLGETESEDGTNELSFMEGTERDASDDESLRNPSEATNKSLRKKYHLSLKKDMPLRDKLEVPTRQILDSRGAIPTKTAADAKVAIQEMAGYSQKWHNGTSRGISTETTDGLAAIQAQLNNIGREIKKVNEKVYVAQVGCEQCKGLHYTKDFPLKEEGKTLKETHYTQFGAPFQGGGYRAATPGFYQRNNANPLFQERRQSMEETMIKFMGESAKNSKLIKEIQTLTDAAIRNQRASIKTLEIQIGVMPLLTYLNLGLDELAHTKLIVELVDRIVKYPKGIAENVLVGIGKFVFPVEFIILDMPKDIKVPLVLEIPFLSTAHAKIDVYKRKITLRVGDEKIIFKSVKLYSSLIKRVYMPSLKEIIELDLKARLMGETLVKNRSLDPVSGDYIELNDLNEPLELRRNQANDLMPTIEEDFRVLEDMDAYRDEGMGDVIVGEPFLREVGIKAGPNCKPRKVKRLGTVANGKTPSFSTKIKYIIPPSRGFPPSPAQQFGQTFPPAQPTGLMAPPSATVASSSTGPISTRGQKTTLPHAFATRTLHNPTTGAWNIDTDGKLSLYKARLVANGSTQLEGVDVDETFSLVVKPGTIQTILSLAVSRHRPIHQLDVKNAFLHGDLSETIYMHQPPGFQDSVHPDHGTDIAYLLLYVDDIVLTASSESLLQQIIRSLHQEFAIQIWARLIIFWVYRLHVILQGCFYLRRNMLLRFLTGRIWIIVIPVGLLLILSLNWEVMVIRSLQHLTFTRPDISYAVQQVFLYIDDPREPHFSALKRILRYIRGILDFGLRLLSSSTTNLVAYSYVDWAGCPTTRRSTSGYCVFLGNNLLSWSSKCQPMLSRSSAEAEYRGVVNAVVETCWLHNLLRELHTPLPSATLDNVSAVYLSCNLVQHQRTKHIEIDIHFFGIWLLLVRNNLGWKVKDFKGMTFEEIEAKFTVVWKSVEDFIPMGSKEEAKRLKRKGFNLKQEKAKKQKTSEEVLDKEKSPEEILKEKSSALLPIADKPASPLRDVSKGEACPTDSGLGADQDRATIAKTSTLPHDSAPRVTSPAAAEGSIKQTLNELTAFCTSLQRVKLLEDREGVAAERSKDDTPIKERNLDEGEAAAERVSDDIEEMATVLTSMDAATVLASGVAEVPTGSGSIPTVSPFADEVPIGSDVVPTAGPIFSTATVVTPYTRRKGKETLVESETPKKKKIQE</sequence>
<feature type="transmembrane region" description="Helical" evidence="2">
    <location>
        <begin position="753"/>
        <end position="775"/>
    </location>
</feature>
<proteinExistence type="predicted"/>
<feature type="region of interest" description="Disordered" evidence="1">
    <location>
        <begin position="1"/>
        <end position="22"/>
    </location>
</feature>